<dbReference type="Pfam" id="PF00646">
    <property type="entry name" value="F-box"/>
    <property type="match status" value="1"/>
</dbReference>
<dbReference type="Gene3D" id="1.20.1280.50">
    <property type="match status" value="1"/>
</dbReference>
<feature type="domain" description="F-box protein AT5G49610-like beta-propeller" evidence="2">
    <location>
        <begin position="191"/>
        <end position="446"/>
    </location>
</feature>
<feature type="domain" description="F-box" evidence="1">
    <location>
        <begin position="152"/>
        <end position="189"/>
    </location>
</feature>
<evidence type="ECO:0008006" key="4">
    <source>
        <dbReference type="Google" id="ProtNLM"/>
    </source>
</evidence>
<dbReference type="EnsemblPlants" id="EMT14790">
    <property type="protein sequence ID" value="EMT14790"/>
    <property type="gene ID" value="F775_22974"/>
</dbReference>
<dbReference type="InterPro" id="IPR056594">
    <property type="entry name" value="AT5G49610-like_b-prop"/>
</dbReference>
<proteinExistence type="predicted"/>
<dbReference type="PANTHER" id="PTHR33186">
    <property type="entry name" value="OS10G0136150 PROTEIN-RELATED"/>
    <property type="match status" value="1"/>
</dbReference>
<dbReference type="SUPFAM" id="SSF81383">
    <property type="entry name" value="F-box domain"/>
    <property type="match status" value="1"/>
</dbReference>
<reference evidence="3" key="1">
    <citation type="submission" date="2015-06" db="UniProtKB">
        <authorList>
            <consortium name="EnsemblPlants"/>
        </authorList>
    </citation>
    <scope>IDENTIFICATION</scope>
</reference>
<name>N1R322_AEGTA</name>
<accession>N1R322</accession>
<dbReference type="InterPro" id="IPR001810">
    <property type="entry name" value="F-box_dom"/>
</dbReference>
<evidence type="ECO:0000313" key="3">
    <source>
        <dbReference type="EnsemblPlants" id="EMT14790"/>
    </source>
</evidence>
<evidence type="ECO:0000259" key="1">
    <source>
        <dbReference type="Pfam" id="PF00646"/>
    </source>
</evidence>
<evidence type="ECO:0000259" key="2">
    <source>
        <dbReference type="Pfam" id="PF23635"/>
    </source>
</evidence>
<protein>
    <recommendedName>
        <fullName evidence="4">F-box domain-containing protein</fullName>
    </recommendedName>
</protein>
<organism evidence="3">
    <name type="scientific">Aegilops tauschii</name>
    <name type="common">Tausch's goatgrass</name>
    <name type="synonym">Aegilops squarrosa</name>
    <dbReference type="NCBI Taxonomy" id="37682"/>
    <lineage>
        <taxon>Eukaryota</taxon>
        <taxon>Viridiplantae</taxon>
        <taxon>Streptophyta</taxon>
        <taxon>Embryophyta</taxon>
        <taxon>Tracheophyta</taxon>
        <taxon>Spermatophyta</taxon>
        <taxon>Magnoliopsida</taxon>
        <taxon>Liliopsida</taxon>
        <taxon>Poales</taxon>
        <taxon>Poaceae</taxon>
        <taxon>BOP clade</taxon>
        <taxon>Pooideae</taxon>
        <taxon>Triticodae</taxon>
        <taxon>Triticeae</taxon>
        <taxon>Triticinae</taxon>
        <taxon>Aegilops</taxon>
    </lineage>
</organism>
<dbReference type="InterPro" id="IPR036047">
    <property type="entry name" value="F-box-like_dom_sf"/>
</dbReference>
<dbReference type="AlphaFoldDB" id="N1R322"/>
<sequence length="470" mass="51662">MVLGQRSVFLALKPDRDAGSGFFWSDRRSGPAQPLSVDLMELKCCMTHRMINSFMCECAEMVQKILPASPFPNRNPHGDDSSAKPVSLLDKDDLLQGSMVRLRPFRMKMISSRRSSSMAPEFHGEDLARPAPQTSSLPHASSMALASPLEDDDLLREILLCLVPQPSSFTRASAVCKRWRGLLTDPSFPKSVLDCRHGHVLVKYWMREDLVVCDPITGENHHMSIPSKFKGVFISGAVLCAAGDQGHVHGGCHSSPIKVVLVSTTKDTRALACVYSSETGVWDNLISTSTPCQLFVGRFSGTLIGKALYWPLFTPEKGILEFNLEEQSLAVIEGPPLTNNFDMDNIWIIQAGDGVVGLAVLSYPFFQIWQREVNFHGVAAWVLQKTIEIHSILGLPPQIGRGAGAKKTTVGYSEDADVVFILVGDSLYMVQLKSMQCKRLCETNNSVCYYPLTSFYVPGTSIGSNGENDA</sequence>
<dbReference type="PANTHER" id="PTHR33186:SF18">
    <property type="entry name" value="OS10G0136150 PROTEIN"/>
    <property type="match status" value="1"/>
</dbReference>
<dbReference type="Pfam" id="PF23635">
    <property type="entry name" value="Beta-prop_AT5G49610-like"/>
    <property type="match status" value="1"/>
</dbReference>